<keyword evidence="3" id="KW-1185">Reference proteome</keyword>
<accession>A0A6A5YRQ3</accession>
<gene>
    <name evidence="2" type="ORF">BDV96DRAFT_652372</name>
</gene>
<feature type="region of interest" description="Disordered" evidence="1">
    <location>
        <begin position="202"/>
        <end position="287"/>
    </location>
</feature>
<protein>
    <submittedName>
        <fullName evidence="2">Uncharacterized protein</fullName>
    </submittedName>
</protein>
<dbReference type="EMBL" id="ML977345">
    <property type="protein sequence ID" value="KAF2108758.1"/>
    <property type="molecule type" value="Genomic_DNA"/>
</dbReference>
<evidence type="ECO:0000313" key="3">
    <source>
        <dbReference type="Proteomes" id="UP000799770"/>
    </source>
</evidence>
<dbReference type="OrthoDB" id="3800972at2759"/>
<sequence length="572" mass="63521">MQTSPDEMYGEATIDPALWYDDATLWDHPQFVDPNAEGQPVYEPQFDPRIDPRLDSRLTSQREFRLDPQLASGHESLSAYGPGQEFAPPKSGLSSYALSLLGHDVPLSPPSQALASQYGSALSRLPLDLHLGQRRQSEALERKARGVPHAQQELLRHVNNLPGDRFAHLHQGINKYAPVLYHHWNPEDDDPFGESEIAVSSARNKNMTPQKRAPSPSIESTPKKQRRQPVGNTPIKQNERRLTTSSSKTPVLTMAALQDMVKTPSSRGRPDKSSTVYSPMSDKRVRKPDAQLRIEGEMAGDASARRPHRKRVRATSVVQRNAAMDLATVNMLETFAAPANVDISQISFEITAEELLTFFPMHTRWPHYLYRLVQNGWEIAHVVGFINMVRNLDPPDALKRTCVGKHLANSDKQIFGKTVGSRSKNRGGNAVEDFTPATWTLSYDRGALTDYYITSLGDGVAIFPTGRGSRLLTNVILHARQNGHQDAKFSAIDSYIEEQGLHVTFPDMAKGNKNEDLLALGRHTGAILEDEERVKQVAETKLAESLNMGGDGRGLKAYLSTGRMNKTVGKTD</sequence>
<dbReference type="AlphaFoldDB" id="A0A6A5YRQ3"/>
<dbReference type="Proteomes" id="UP000799770">
    <property type="component" value="Unassembled WGS sequence"/>
</dbReference>
<reference evidence="2" key="1">
    <citation type="journal article" date="2020" name="Stud. Mycol.">
        <title>101 Dothideomycetes genomes: a test case for predicting lifestyles and emergence of pathogens.</title>
        <authorList>
            <person name="Haridas S."/>
            <person name="Albert R."/>
            <person name="Binder M."/>
            <person name="Bloem J."/>
            <person name="Labutti K."/>
            <person name="Salamov A."/>
            <person name="Andreopoulos B."/>
            <person name="Baker S."/>
            <person name="Barry K."/>
            <person name="Bills G."/>
            <person name="Bluhm B."/>
            <person name="Cannon C."/>
            <person name="Castanera R."/>
            <person name="Culley D."/>
            <person name="Daum C."/>
            <person name="Ezra D."/>
            <person name="Gonzalez J."/>
            <person name="Henrissat B."/>
            <person name="Kuo A."/>
            <person name="Liang C."/>
            <person name="Lipzen A."/>
            <person name="Lutzoni F."/>
            <person name="Magnuson J."/>
            <person name="Mondo S."/>
            <person name="Nolan M."/>
            <person name="Ohm R."/>
            <person name="Pangilinan J."/>
            <person name="Park H.-J."/>
            <person name="Ramirez L."/>
            <person name="Alfaro M."/>
            <person name="Sun H."/>
            <person name="Tritt A."/>
            <person name="Yoshinaga Y."/>
            <person name="Zwiers L.-H."/>
            <person name="Turgeon B."/>
            <person name="Goodwin S."/>
            <person name="Spatafora J."/>
            <person name="Crous P."/>
            <person name="Grigoriev I."/>
        </authorList>
    </citation>
    <scope>NUCLEOTIDE SEQUENCE</scope>
    <source>
        <strain evidence="2">CBS 627.86</strain>
    </source>
</reference>
<evidence type="ECO:0000256" key="1">
    <source>
        <dbReference type="SAM" id="MobiDB-lite"/>
    </source>
</evidence>
<proteinExistence type="predicted"/>
<organism evidence="2 3">
    <name type="scientific">Lophiotrema nucula</name>
    <dbReference type="NCBI Taxonomy" id="690887"/>
    <lineage>
        <taxon>Eukaryota</taxon>
        <taxon>Fungi</taxon>
        <taxon>Dikarya</taxon>
        <taxon>Ascomycota</taxon>
        <taxon>Pezizomycotina</taxon>
        <taxon>Dothideomycetes</taxon>
        <taxon>Pleosporomycetidae</taxon>
        <taxon>Pleosporales</taxon>
        <taxon>Lophiotremataceae</taxon>
        <taxon>Lophiotrema</taxon>
    </lineage>
</organism>
<name>A0A6A5YRQ3_9PLEO</name>
<evidence type="ECO:0000313" key="2">
    <source>
        <dbReference type="EMBL" id="KAF2108758.1"/>
    </source>
</evidence>